<keyword evidence="4" id="KW-1185">Reference proteome</keyword>
<evidence type="ECO:0000313" key="3">
    <source>
        <dbReference type="Proteomes" id="UP000004725"/>
    </source>
</evidence>
<dbReference type="RefSeq" id="WP_006831032.1">
    <property type="nucleotide sequence ID" value="NZ_AJYB01000062.1"/>
</dbReference>
<protein>
    <submittedName>
        <fullName evidence="2">Uncharacterized protein</fullName>
    </submittedName>
</protein>
<reference evidence="2 3" key="1">
    <citation type="journal article" date="2012" name="J. Bacteriol.">
        <title>Genome Sequence of the Antarctic Psychrophile Bacterium Planococcus antarcticus DSM 14505.</title>
        <authorList>
            <person name="Margolles A."/>
            <person name="Gueimonde M."/>
            <person name="Sanchez B."/>
        </authorList>
    </citation>
    <scope>NUCLEOTIDE SEQUENCE [LARGE SCALE GENOMIC DNA]</scope>
    <source>
        <strain evidence="2 3">DSM 14505</strain>
    </source>
</reference>
<dbReference type="EMBL" id="AJYB01000062">
    <property type="protein sequence ID" value="EIM05596.1"/>
    <property type="molecule type" value="Genomic_DNA"/>
</dbReference>
<evidence type="ECO:0000313" key="1">
    <source>
        <dbReference type="EMBL" id="ANU10816.1"/>
    </source>
</evidence>
<organism evidence="2 3">
    <name type="scientific">Planococcus antarcticus DSM 14505</name>
    <dbReference type="NCBI Taxonomy" id="1185653"/>
    <lineage>
        <taxon>Bacteria</taxon>
        <taxon>Bacillati</taxon>
        <taxon>Bacillota</taxon>
        <taxon>Bacilli</taxon>
        <taxon>Bacillales</taxon>
        <taxon>Caryophanaceae</taxon>
        <taxon>Planococcus</taxon>
    </lineage>
</organism>
<dbReference type="KEGG" id="pana:BBH88_11095"/>
<gene>
    <name evidence="2" type="ORF">A1A1_15378</name>
    <name evidence="1" type="ORF">BBH88_11095</name>
</gene>
<evidence type="ECO:0000313" key="4">
    <source>
        <dbReference type="Proteomes" id="UP000092661"/>
    </source>
</evidence>
<name>A0A1C7DH36_9BACL</name>
<dbReference type="OrthoDB" id="2862307at2"/>
<dbReference type="Proteomes" id="UP000092661">
    <property type="component" value="Chromosome"/>
</dbReference>
<proteinExistence type="predicted"/>
<reference evidence="4" key="2">
    <citation type="submission" date="2016-07" db="EMBL/GenBank/DDBJ databases">
        <authorList>
            <person name="See-Too W.S."/>
        </authorList>
    </citation>
    <scope>NUCLEOTIDE SEQUENCE [LARGE SCALE GENOMIC DNA]</scope>
    <source>
        <strain evidence="4">DSM 14505</strain>
    </source>
</reference>
<evidence type="ECO:0000313" key="2">
    <source>
        <dbReference type="EMBL" id="EIM05596.1"/>
    </source>
</evidence>
<reference evidence="1" key="3">
    <citation type="submission" date="2016-10" db="EMBL/GenBank/DDBJ databases">
        <authorList>
            <person name="See-Too W.S."/>
        </authorList>
    </citation>
    <scope>NUCLEOTIDE SEQUENCE</scope>
    <source>
        <strain evidence="1">DSM 14505</strain>
    </source>
</reference>
<dbReference type="AlphaFoldDB" id="A0A1C7DH36"/>
<sequence>MRERKLEKLKEKLMMGLKIEGEEYVKKILIMKMLVFIFVEAFEEEKTTTDRKKIAAVRGILNKASHLNAEYKIATEPRYKIQLIYKDRSTEVIDVIEEFGKNKTLLSSDKNEYYEINDK</sequence>
<dbReference type="Proteomes" id="UP000004725">
    <property type="component" value="Unassembled WGS sequence"/>
</dbReference>
<accession>A0A1C7DH36</accession>
<dbReference type="EMBL" id="CP016534">
    <property type="protein sequence ID" value="ANU10816.1"/>
    <property type="molecule type" value="Genomic_DNA"/>
</dbReference>